<proteinExistence type="predicted"/>
<dbReference type="InParanoid" id="F0XVR6"/>
<dbReference type="Proteomes" id="UP000002729">
    <property type="component" value="Unassembled WGS sequence"/>
</dbReference>
<dbReference type="GeneID" id="20223088"/>
<name>F0XVR6_AURAN</name>
<dbReference type="AlphaFoldDB" id="F0XVR6"/>
<evidence type="ECO:0000313" key="3">
    <source>
        <dbReference type="Proteomes" id="UP000002729"/>
    </source>
</evidence>
<protein>
    <submittedName>
        <fullName evidence="2">Uncharacterized protein</fullName>
    </submittedName>
</protein>
<evidence type="ECO:0000313" key="2">
    <source>
        <dbReference type="EMBL" id="EGB12646.1"/>
    </source>
</evidence>
<reference evidence="2 3" key="1">
    <citation type="journal article" date="2011" name="Proc. Natl. Acad. Sci. U.S.A.">
        <title>Niche of harmful alga Aureococcus anophagefferens revealed through ecogenomics.</title>
        <authorList>
            <person name="Gobler C.J."/>
            <person name="Berry D.L."/>
            <person name="Dyhrman S.T."/>
            <person name="Wilhelm S.W."/>
            <person name="Salamov A."/>
            <person name="Lobanov A.V."/>
            <person name="Zhang Y."/>
            <person name="Collier J.L."/>
            <person name="Wurch L.L."/>
            <person name="Kustka A.B."/>
            <person name="Dill B.D."/>
            <person name="Shah M."/>
            <person name="VerBerkmoes N.C."/>
            <person name="Kuo A."/>
            <person name="Terry A."/>
            <person name="Pangilinan J."/>
            <person name="Lindquist E.A."/>
            <person name="Lucas S."/>
            <person name="Paulsen I.T."/>
            <person name="Hattenrath-Lehmann T.K."/>
            <person name="Talmage S.C."/>
            <person name="Walker E.A."/>
            <person name="Koch F."/>
            <person name="Burson A.M."/>
            <person name="Marcoval M.A."/>
            <person name="Tang Y.Z."/>
            <person name="Lecleir G.R."/>
            <person name="Coyne K.J."/>
            <person name="Berg G.M."/>
            <person name="Bertrand E.M."/>
            <person name="Saito M.A."/>
            <person name="Gladyshev V.N."/>
            <person name="Grigoriev I.V."/>
        </authorList>
    </citation>
    <scope>NUCLEOTIDE SEQUENCE [LARGE SCALE GENOMIC DNA]</scope>
    <source>
        <strain evidence="3">CCMP 1984</strain>
    </source>
</reference>
<keyword evidence="3" id="KW-1185">Reference proteome</keyword>
<accession>F0XVR6</accession>
<organism evidence="3">
    <name type="scientific">Aureococcus anophagefferens</name>
    <name type="common">Harmful bloom alga</name>
    <dbReference type="NCBI Taxonomy" id="44056"/>
    <lineage>
        <taxon>Eukaryota</taxon>
        <taxon>Sar</taxon>
        <taxon>Stramenopiles</taxon>
        <taxon>Ochrophyta</taxon>
        <taxon>Pelagophyceae</taxon>
        <taxon>Pelagomonadales</taxon>
        <taxon>Pelagomonadaceae</taxon>
        <taxon>Aureococcus</taxon>
    </lineage>
</organism>
<sequence length="628" mass="69595">MVDDGCVYVEPKGDETRAAAASFVATSFGGGPGDGGPSLADAGLREDVAFLKDEVKRLRLELGRTTNELHDTENELKAEENELHKAEENGGVNALDAMAEAMDEMGGDEEGFIGKKVDRLYEKADESYFFRVQTMIMYNGFSPTTCVHFFFSMAIAGLQVMAMQTVSQGIWLASDFVRWGVDDDRLIGEFYPSGVPYPTDYDRLFSFYDGVKSDGTLLINFFPLVFCCISVTVSLRGELDEFKAGYVLIRRIGRDLVASIFSPPPVVDATDGDDDDGGGEGGGAAAAFGARDRRASHISVLSEAKDGEEAMPIGRLDMSVRLFCCLCTYYVRGSLLWYFVDVSAQVLGTADGPFNMLLNAVALVYILDIDDMLSVDMPSNNFFGIDDPELLKRYKRRLHNARGLFRDVVEAVKVAPEYVLRAYHVVGWSVPFAMCISIFSIASHMQKHTQRGELVGIDDDSHLGAAHEHLTEQYNWCIYALLGTVLVDVHMSASIACSDRDDGKSWIAYAKGGLAFVVDGMILIIIRHLGVRYAISSLLTYNLSWETSAARFWDRVNPAPNQPEDEPFDWGQYTNMLNLNFTATNFTWTADTLAAIQSYIIDHWENFDFRSHGLPDPADFDFDSADFA</sequence>
<dbReference type="RefSeq" id="XP_009032306.1">
    <property type="nucleotide sequence ID" value="XM_009034058.1"/>
</dbReference>
<keyword evidence="1" id="KW-0175">Coiled coil</keyword>
<gene>
    <name evidence="2" type="ORF">AURANDRAFT_60620</name>
</gene>
<dbReference type="KEGG" id="aaf:AURANDRAFT_60620"/>
<evidence type="ECO:0000256" key="1">
    <source>
        <dbReference type="SAM" id="Coils"/>
    </source>
</evidence>
<feature type="coiled-coil region" evidence="1">
    <location>
        <begin position="41"/>
        <end position="89"/>
    </location>
</feature>
<dbReference type="EMBL" id="GL833120">
    <property type="protein sequence ID" value="EGB12646.1"/>
    <property type="molecule type" value="Genomic_DNA"/>
</dbReference>